<evidence type="ECO:0000256" key="1">
    <source>
        <dbReference type="ARBA" id="ARBA00004141"/>
    </source>
</evidence>
<dbReference type="PANTHER" id="PTHR38459:SF1">
    <property type="entry name" value="PROPHAGE BACTOPRENOL-LINKED GLUCOSE TRANSLOCASE HOMOLOG"/>
    <property type="match status" value="1"/>
</dbReference>
<dbReference type="Proteomes" id="UP000663292">
    <property type="component" value="Chromosome"/>
</dbReference>
<gene>
    <name evidence="8" type="primary">gtrA2</name>
    <name evidence="8" type="ORF">HSEST_2387</name>
</gene>
<feature type="domain" description="GtrA/DPMS transmembrane" evidence="7">
    <location>
        <begin position="21"/>
        <end position="140"/>
    </location>
</feature>
<dbReference type="EMBL" id="CP064791">
    <property type="protein sequence ID" value="QSG15898.1"/>
    <property type="molecule type" value="Genomic_DNA"/>
</dbReference>
<dbReference type="Pfam" id="PF04138">
    <property type="entry name" value="GtrA_DPMS_TM"/>
    <property type="match status" value="1"/>
</dbReference>
<keyword evidence="4 6" id="KW-1133">Transmembrane helix</keyword>
<dbReference type="GO" id="GO:0005886">
    <property type="term" value="C:plasma membrane"/>
    <property type="evidence" value="ECO:0007669"/>
    <property type="project" value="TreeGrafter"/>
</dbReference>
<dbReference type="InterPro" id="IPR007267">
    <property type="entry name" value="GtrA_DPMS_TM"/>
</dbReference>
<comment type="subcellular location">
    <subcellularLocation>
        <location evidence="1">Membrane</location>
        <topology evidence="1">Multi-pass membrane protein</topology>
    </subcellularLocation>
</comment>
<accession>A0A897NSV8</accession>
<reference evidence="8 9" key="1">
    <citation type="submission" date="2020-11" db="EMBL/GenBank/DDBJ databases">
        <title>Carbohydrate-dependent, anaerobic sulfur respiration: A novel catabolism in halophilic archaea.</title>
        <authorList>
            <person name="Sorokin D.Y."/>
            <person name="Messina E."/>
            <person name="Smedile F."/>
            <person name="La Cono V."/>
            <person name="Hallsworth J.E."/>
            <person name="Yakimov M.M."/>
        </authorList>
    </citation>
    <scope>NUCLEOTIDE SEQUENCE [LARGE SCALE GENOMIC DNA]</scope>
    <source>
        <strain evidence="8 9">HSR-Est</strain>
    </source>
</reference>
<keyword evidence="9" id="KW-1185">Reference proteome</keyword>
<organism evidence="8 9">
    <name type="scientific">Halapricum desulfuricans</name>
    <dbReference type="NCBI Taxonomy" id="2841257"/>
    <lineage>
        <taxon>Archaea</taxon>
        <taxon>Methanobacteriati</taxon>
        <taxon>Methanobacteriota</taxon>
        <taxon>Stenosarchaea group</taxon>
        <taxon>Halobacteria</taxon>
        <taxon>Halobacteriales</taxon>
        <taxon>Haloarculaceae</taxon>
        <taxon>Halapricum</taxon>
    </lineage>
</organism>
<dbReference type="AlphaFoldDB" id="A0A897NSV8"/>
<dbReference type="PANTHER" id="PTHR38459">
    <property type="entry name" value="PROPHAGE BACTOPRENOL-LINKED GLUCOSE TRANSLOCASE HOMOLOG"/>
    <property type="match status" value="1"/>
</dbReference>
<sequence length="145" mass="15946">MVSIPFRDRLRSLVAADRLMQFVAVGTIGASVDMSLLVLFHSVAGLPLVVSKLAGAEISYLVMFVINERWTFSSFGDSSFRARIRRFGTSNGVRLGGLVTATVVLLTLTETVGLWYPLANAVGIGVGFFVNYTFESLLTWRVHRK</sequence>
<keyword evidence="3 6" id="KW-0812">Transmembrane</keyword>
<name>A0A897NSV8_9EURY</name>
<dbReference type="GO" id="GO:0000271">
    <property type="term" value="P:polysaccharide biosynthetic process"/>
    <property type="evidence" value="ECO:0007669"/>
    <property type="project" value="InterPro"/>
</dbReference>
<evidence type="ECO:0000313" key="8">
    <source>
        <dbReference type="EMBL" id="QSG15898.1"/>
    </source>
</evidence>
<protein>
    <submittedName>
        <fullName evidence="8">GtrA-like flippase</fullName>
    </submittedName>
</protein>
<evidence type="ECO:0000256" key="6">
    <source>
        <dbReference type="SAM" id="Phobius"/>
    </source>
</evidence>
<evidence type="ECO:0000256" key="5">
    <source>
        <dbReference type="ARBA" id="ARBA00023136"/>
    </source>
</evidence>
<dbReference type="RefSeq" id="WP_229121147.1">
    <property type="nucleotide sequence ID" value="NZ_CP064791.1"/>
</dbReference>
<feature type="transmembrane region" description="Helical" evidence="6">
    <location>
        <begin position="21"/>
        <end position="40"/>
    </location>
</feature>
<evidence type="ECO:0000259" key="7">
    <source>
        <dbReference type="Pfam" id="PF04138"/>
    </source>
</evidence>
<dbReference type="InterPro" id="IPR051401">
    <property type="entry name" value="GtrA_CellWall_Glycosyl"/>
</dbReference>
<evidence type="ECO:0000313" key="9">
    <source>
        <dbReference type="Proteomes" id="UP000663292"/>
    </source>
</evidence>
<feature type="transmembrane region" description="Helical" evidence="6">
    <location>
        <begin position="87"/>
        <end position="108"/>
    </location>
</feature>
<evidence type="ECO:0000256" key="4">
    <source>
        <dbReference type="ARBA" id="ARBA00022989"/>
    </source>
</evidence>
<feature type="transmembrane region" description="Helical" evidence="6">
    <location>
        <begin position="114"/>
        <end position="134"/>
    </location>
</feature>
<evidence type="ECO:0000256" key="2">
    <source>
        <dbReference type="ARBA" id="ARBA00009399"/>
    </source>
</evidence>
<proteinExistence type="inferred from homology"/>
<comment type="similarity">
    <text evidence="2">Belongs to the GtrA family.</text>
</comment>
<evidence type="ECO:0000256" key="3">
    <source>
        <dbReference type="ARBA" id="ARBA00022692"/>
    </source>
</evidence>
<feature type="transmembrane region" description="Helical" evidence="6">
    <location>
        <begin position="46"/>
        <end position="66"/>
    </location>
</feature>
<keyword evidence="5 6" id="KW-0472">Membrane</keyword>
<dbReference type="GeneID" id="68859022"/>